<dbReference type="RefSeq" id="WP_330128777.1">
    <property type="nucleotide sequence ID" value="NZ_JAUHLI010000008.1"/>
</dbReference>
<evidence type="ECO:0000256" key="6">
    <source>
        <dbReference type="ARBA" id="ARBA00022840"/>
    </source>
</evidence>
<comment type="subcellular location">
    <subcellularLocation>
        <location evidence="1 8">Cytoplasm</location>
    </subcellularLocation>
</comment>
<dbReference type="NCBIfam" id="TIGR02432">
    <property type="entry name" value="lysidine_TilS_N"/>
    <property type="match status" value="1"/>
</dbReference>
<dbReference type="PANTHER" id="PTHR43033">
    <property type="entry name" value="TRNA(ILE)-LYSIDINE SYNTHASE-RELATED"/>
    <property type="match status" value="1"/>
</dbReference>
<comment type="function">
    <text evidence="8">Ligates lysine onto the cytidine present at position 34 of the AUA codon-specific tRNA(Ile) that contains the anticodon CAU, in an ATP-dependent manner. Cytidine is converted to lysidine, thus changing the amino acid specificity of the tRNA from methionine to isoleucine.</text>
</comment>
<evidence type="ECO:0000256" key="7">
    <source>
        <dbReference type="ARBA" id="ARBA00048539"/>
    </source>
</evidence>
<dbReference type="CDD" id="cd01992">
    <property type="entry name" value="TilS_N"/>
    <property type="match status" value="1"/>
</dbReference>
<evidence type="ECO:0000256" key="1">
    <source>
        <dbReference type="ARBA" id="ARBA00004496"/>
    </source>
</evidence>
<comment type="domain">
    <text evidence="8">The N-terminal region contains the highly conserved SGGXDS motif, predicted to be a P-loop motif involved in ATP binding.</text>
</comment>
<dbReference type="InterPro" id="IPR014729">
    <property type="entry name" value="Rossmann-like_a/b/a_fold"/>
</dbReference>
<accession>A0ABU7J596</accession>
<dbReference type="InterPro" id="IPR011063">
    <property type="entry name" value="TilS/TtcA_N"/>
</dbReference>
<dbReference type="SUPFAM" id="SSF82829">
    <property type="entry name" value="MesJ substrate recognition domain-like"/>
    <property type="match status" value="1"/>
</dbReference>
<dbReference type="EMBL" id="JAUHLI010000008">
    <property type="protein sequence ID" value="MEE2001678.1"/>
    <property type="molecule type" value="Genomic_DNA"/>
</dbReference>
<dbReference type="SUPFAM" id="SSF52402">
    <property type="entry name" value="Adenine nucleotide alpha hydrolases-like"/>
    <property type="match status" value="1"/>
</dbReference>
<dbReference type="Pfam" id="PF01171">
    <property type="entry name" value="ATP_bind_3"/>
    <property type="match status" value="1"/>
</dbReference>
<comment type="similarity">
    <text evidence="8">Belongs to the tRNA(Ile)-lysidine synthase family.</text>
</comment>
<feature type="binding site" evidence="8">
    <location>
        <begin position="34"/>
        <end position="39"/>
    </location>
    <ligand>
        <name>ATP</name>
        <dbReference type="ChEBI" id="CHEBI:30616"/>
    </ligand>
</feature>
<gene>
    <name evidence="8 10" type="primary">tilS</name>
    <name evidence="10" type="ORF">QWY20_09460</name>
</gene>
<dbReference type="InterPro" id="IPR015262">
    <property type="entry name" value="tRNA_Ile_lys_synt_subst-bd"/>
</dbReference>
<name>A0ABU7J596_9GAMM</name>
<keyword evidence="4 8" id="KW-0819">tRNA processing</keyword>
<keyword evidence="6 8" id="KW-0067">ATP-binding</keyword>
<evidence type="ECO:0000256" key="8">
    <source>
        <dbReference type="HAMAP-Rule" id="MF_01161"/>
    </source>
</evidence>
<dbReference type="Proteomes" id="UP001336314">
    <property type="component" value="Unassembled WGS sequence"/>
</dbReference>
<evidence type="ECO:0000259" key="9">
    <source>
        <dbReference type="SMART" id="SM00977"/>
    </source>
</evidence>
<feature type="domain" description="Lysidine-tRNA(Ile) synthetase C-terminal" evidence="9">
    <location>
        <begin position="373"/>
        <end position="435"/>
    </location>
</feature>
<reference evidence="10 11" key="1">
    <citation type="submission" date="2023-07" db="EMBL/GenBank/DDBJ databases">
        <title>Alkalimonas sp., MEB108 novel, alkaliphilic bacterium isolated from Lonar Lake, India.</title>
        <authorList>
            <person name="Joshi A."/>
            <person name="Thite S."/>
        </authorList>
    </citation>
    <scope>NUCLEOTIDE SEQUENCE [LARGE SCALE GENOMIC DNA]</scope>
    <source>
        <strain evidence="10 11">MEB108</strain>
    </source>
</reference>
<dbReference type="EC" id="6.3.4.19" evidence="8"/>
<dbReference type="Pfam" id="PF11734">
    <property type="entry name" value="TilS_C"/>
    <property type="match status" value="1"/>
</dbReference>
<dbReference type="InterPro" id="IPR012094">
    <property type="entry name" value="tRNA_Ile_lys_synt"/>
</dbReference>
<keyword evidence="5 8" id="KW-0547">Nucleotide-binding</keyword>
<evidence type="ECO:0000256" key="2">
    <source>
        <dbReference type="ARBA" id="ARBA00022490"/>
    </source>
</evidence>
<dbReference type="SUPFAM" id="SSF56037">
    <property type="entry name" value="PheT/TilS domain"/>
    <property type="match status" value="1"/>
</dbReference>
<dbReference type="Gene3D" id="1.20.59.20">
    <property type="match status" value="1"/>
</dbReference>
<keyword evidence="2 8" id="KW-0963">Cytoplasm</keyword>
<dbReference type="GO" id="GO:0032267">
    <property type="term" value="F:tRNA(Ile)-lysidine synthase activity"/>
    <property type="evidence" value="ECO:0007669"/>
    <property type="project" value="UniProtKB-EC"/>
</dbReference>
<organism evidence="10 11">
    <name type="scientific">Alkalimonas cellulosilytica</name>
    <dbReference type="NCBI Taxonomy" id="3058395"/>
    <lineage>
        <taxon>Bacteria</taxon>
        <taxon>Pseudomonadati</taxon>
        <taxon>Pseudomonadota</taxon>
        <taxon>Gammaproteobacteria</taxon>
        <taxon>Alkalimonas</taxon>
    </lineage>
</organism>
<evidence type="ECO:0000313" key="10">
    <source>
        <dbReference type="EMBL" id="MEE2001678.1"/>
    </source>
</evidence>
<dbReference type="NCBIfam" id="TIGR02433">
    <property type="entry name" value="lysidine_TilS_C"/>
    <property type="match status" value="1"/>
</dbReference>
<protein>
    <recommendedName>
        <fullName evidence="8">tRNA(Ile)-lysidine synthase</fullName>
        <ecNumber evidence="8">6.3.4.19</ecNumber>
    </recommendedName>
    <alternativeName>
        <fullName evidence="8">tRNA(Ile)-2-lysyl-cytidine synthase</fullName>
    </alternativeName>
    <alternativeName>
        <fullName evidence="8">tRNA(Ile)-lysidine synthetase</fullName>
    </alternativeName>
</protein>
<dbReference type="Gene3D" id="3.40.50.620">
    <property type="entry name" value="HUPs"/>
    <property type="match status" value="1"/>
</dbReference>
<dbReference type="Pfam" id="PF09179">
    <property type="entry name" value="TilS"/>
    <property type="match status" value="1"/>
</dbReference>
<evidence type="ECO:0000256" key="5">
    <source>
        <dbReference type="ARBA" id="ARBA00022741"/>
    </source>
</evidence>
<keyword evidence="11" id="KW-1185">Reference proteome</keyword>
<evidence type="ECO:0000256" key="3">
    <source>
        <dbReference type="ARBA" id="ARBA00022598"/>
    </source>
</evidence>
<comment type="catalytic activity">
    <reaction evidence="7 8">
        <text>cytidine(34) in tRNA(Ile2) + L-lysine + ATP = lysidine(34) in tRNA(Ile2) + AMP + diphosphate + H(+)</text>
        <dbReference type="Rhea" id="RHEA:43744"/>
        <dbReference type="Rhea" id="RHEA-COMP:10625"/>
        <dbReference type="Rhea" id="RHEA-COMP:10670"/>
        <dbReference type="ChEBI" id="CHEBI:15378"/>
        <dbReference type="ChEBI" id="CHEBI:30616"/>
        <dbReference type="ChEBI" id="CHEBI:32551"/>
        <dbReference type="ChEBI" id="CHEBI:33019"/>
        <dbReference type="ChEBI" id="CHEBI:82748"/>
        <dbReference type="ChEBI" id="CHEBI:83665"/>
        <dbReference type="ChEBI" id="CHEBI:456215"/>
        <dbReference type="EC" id="6.3.4.19"/>
    </reaction>
</comment>
<comment type="caution">
    <text evidence="10">The sequence shown here is derived from an EMBL/GenBank/DDBJ whole genome shotgun (WGS) entry which is preliminary data.</text>
</comment>
<dbReference type="SMART" id="SM00977">
    <property type="entry name" value="TilS_C"/>
    <property type="match status" value="1"/>
</dbReference>
<keyword evidence="3 8" id="KW-0436">Ligase</keyword>
<dbReference type="InterPro" id="IPR012795">
    <property type="entry name" value="tRNA_Ile_lys_synt_N"/>
</dbReference>
<dbReference type="HAMAP" id="MF_01161">
    <property type="entry name" value="tRNA_Ile_lys_synt"/>
    <property type="match status" value="1"/>
</dbReference>
<dbReference type="PANTHER" id="PTHR43033:SF1">
    <property type="entry name" value="TRNA(ILE)-LYSIDINE SYNTHASE-RELATED"/>
    <property type="match status" value="1"/>
</dbReference>
<evidence type="ECO:0000256" key="4">
    <source>
        <dbReference type="ARBA" id="ARBA00022694"/>
    </source>
</evidence>
<proteinExistence type="inferred from homology"/>
<dbReference type="InterPro" id="IPR012796">
    <property type="entry name" value="Lysidine-tRNA-synth_C"/>
</dbReference>
<sequence length="446" mass="50345">MTAGDDSTISKQLEETLAACLHLHQPKKVVLALSGGLDSMVLLELLHGLSARAPWQLQAVHVHHGLQPQADEWLHFCQQECSKRAVPFQHHRLRIKGRQNLEARAREVRYQHLATHCVEPDSLLLTAHHADDQLETLLLALKRGSGLTGLSGMASSRPFAGGLLVRPLLQHSRLELEQFAALQQLRWVDDPSNQDVQFDRNFLRQQVLPLLTERWPAFARSAARSMAHCAAADKQLEKSWQQQLQPYLSEDKRVLQLAALQGRNQSEQHALLRSWLKLHQLTPELAWLTTLQQQVIAAKADAMPKLQLQQYQLRRFRQALYLCDPLPVKPIAGLLWQGQAQLELPMGLGCLYFHPSGKAPGDDWLPLTTTTELEVCFGKLSLPFKPFGARHSKPVKQWCKQWQIPPWQRPYLPLVLQGGTLQLVAGFSSCVSPVEAALWCRFQPGS</sequence>
<evidence type="ECO:0000313" key="11">
    <source>
        <dbReference type="Proteomes" id="UP001336314"/>
    </source>
</evidence>